<dbReference type="RefSeq" id="WP_074983550.1">
    <property type="nucleotide sequence ID" value="NZ_FOLS01000028.1"/>
</dbReference>
<evidence type="ECO:0000313" key="1">
    <source>
        <dbReference type="EMBL" id="SFD52424.1"/>
    </source>
</evidence>
<name>A0AAQ1KKL3_9PSED</name>
<protein>
    <recommendedName>
        <fullName evidence="3">Neck protein</fullName>
    </recommendedName>
</protein>
<reference evidence="1 2" key="1">
    <citation type="submission" date="2016-10" db="EMBL/GenBank/DDBJ databases">
        <authorList>
            <person name="Varghese N."/>
            <person name="Submissions S."/>
        </authorList>
    </citation>
    <scope>NUCLEOTIDE SEQUENCE [LARGE SCALE GENOMIC DNA]</scope>
    <source>
        <strain evidence="1 2">LMG 18378</strain>
    </source>
</reference>
<accession>A0AAQ1KKL3</accession>
<evidence type="ECO:0000313" key="2">
    <source>
        <dbReference type="Proteomes" id="UP000183385"/>
    </source>
</evidence>
<sequence length="206" mass="22450">MSVSVTADLFDELERYFDELPQVTTEAARLAINDTARGPAISLSRDEMYDQVNFPAGYLGSDRLFVAKFAKNNDLEAVVTGRDRPTSLARFATNPTPGQRGVTVQVHKGHSKMMKKAFIVKLRAGRTMDGQTFNVGLAIRLAPGEKLINKTLPAEVYATSLGPNVVLLYGPSVDQVFRAVSADVAPAVADHAVSEFYRQFARLSNG</sequence>
<dbReference type="AlphaFoldDB" id="A0AAQ1KKL3"/>
<organism evidence="1 2">
    <name type="scientific">Pseudomonas citronellolis</name>
    <dbReference type="NCBI Taxonomy" id="53408"/>
    <lineage>
        <taxon>Bacteria</taxon>
        <taxon>Pseudomonadati</taxon>
        <taxon>Pseudomonadota</taxon>
        <taxon>Gammaproteobacteria</taxon>
        <taxon>Pseudomonadales</taxon>
        <taxon>Pseudomonadaceae</taxon>
        <taxon>Pseudomonas</taxon>
    </lineage>
</organism>
<dbReference type="Proteomes" id="UP000183385">
    <property type="component" value="Unassembled WGS sequence"/>
</dbReference>
<keyword evidence="2" id="KW-1185">Reference proteome</keyword>
<evidence type="ECO:0008006" key="3">
    <source>
        <dbReference type="Google" id="ProtNLM"/>
    </source>
</evidence>
<gene>
    <name evidence="1" type="ORF">SAMN05216577_12836</name>
</gene>
<proteinExistence type="predicted"/>
<dbReference type="EMBL" id="FOLS01000028">
    <property type="protein sequence ID" value="SFD52424.1"/>
    <property type="molecule type" value="Genomic_DNA"/>
</dbReference>
<comment type="caution">
    <text evidence="1">The sequence shown here is derived from an EMBL/GenBank/DDBJ whole genome shotgun (WGS) entry which is preliminary data.</text>
</comment>